<dbReference type="EMBL" id="NNAY01003168">
    <property type="protein sequence ID" value="OXU19877.1"/>
    <property type="molecule type" value="Genomic_DNA"/>
</dbReference>
<organism evidence="2 3">
    <name type="scientific">Trichomalopsis sarcophagae</name>
    <dbReference type="NCBI Taxonomy" id="543379"/>
    <lineage>
        <taxon>Eukaryota</taxon>
        <taxon>Metazoa</taxon>
        <taxon>Ecdysozoa</taxon>
        <taxon>Arthropoda</taxon>
        <taxon>Hexapoda</taxon>
        <taxon>Insecta</taxon>
        <taxon>Pterygota</taxon>
        <taxon>Neoptera</taxon>
        <taxon>Endopterygota</taxon>
        <taxon>Hymenoptera</taxon>
        <taxon>Apocrita</taxon>
        <taxon>Proctotrupomorpha</taxon>
        <taxon>Chalcidoidea</taxon>
        <taxon>Pteromalidae</taxon>
        <taxon>Pteromalinae</taxon>
        <taxon>Trichomalopsis</taxon>
    </lineage>
</organism>
<feature type="region of interest" description="Disordered" evidence="1">
    <location>
        <begin position="24"/>
        <end position="49"/>
    </location>
</feature>
<gene>
    <name evidence="2" type="ORF">TSAR_011848</name>
</gene>
<dbReference type="AlphaFoldDB" id="A0A232ENG9"/>
<dbReference type="OrthoDB" id="7681072at2759"/>
<evidence type="ECO:0000313" key="2">
    <source>
        <dbReference type="EMBL" id="OXU19877.1"/>
    </source>
</evidence>
<sequence>MMSNEQTRPYKASKDSVKKAMELFNNVKKTTKRKKSPENEDDSNKHSQFCNPIIGSSKKNLTALAFSPSFALREMRLCLMKHDWVNLQRLFPLLLELSSDKETLVWRYALTILLHSPMSSGAHVENFLNSCVGCQNDNLNYVLDQLITLRVSKQKNS</sequence>
<reference evidence="2 3" key="1">
    <citation type="journal article" date="2017" name="Curr. Biol.">
        <title>The Evolution of Venom by Co-option of Single-Copy Genes.</title>
        <authorList>
            <person name="Martinson E.O."/>
            <person name="Mrinalini"/>
            <person name="Kelkar Y.D."/>
            <person name="Chang C.H."/>
            <person name="Werren J.H."/>
        </authorList>
    </citation>
    <scope>NUCLEOTIDE SEQUENCE [LARGE SCALE GENOMIC DNA]</scope>
    <source>
        <strain evidence="2 3">Alberta</strain>
        <tissue evidence="2">Whole body</tissue>
    </source>
</reference>
<feature type="compositionally biased region" description="Basic and acidic residues" evidence="1">
    <location>
        <begin position="36"/>
        <end position="45"/>
    </location>
</feature>
<dbReference type="Proteomes" id="UP000215335">
    <property type="component" value="Unassembled WGS sequence"/>
</dbReference>
<proteinExistence type="predicted"/>
<evidence type="ECO:0000313" key="3">
    <source>
        <dbReference type="Proteomes" id="UP000215335"/>
    </source>
</evidence>
<accession>A0A232ENG9</accession>
<protein>
    <submittedName>
        <fullName evidence="2">Uncharacterized protein</fullName>
    </submittedName>
</protein>
<name>A0A232ENG9_9HYME</name>
<comment type="caution">
    <text evidence="2">The sequence shown here is derived from an EMBL/GenBank/DDBJ whole genome shotgun (WGS) entry which is preliminary data.</text>
</comment>
<evidence type="ECO:0000256" key="1">
    <source>
        <dbReference type="SAM" id="MobiDB-lite"/>
    </source>
</evidence>
<keyword evidence="3" id="KW-1185">Reference proteome</keyword>